<gene>
    <name evidence="5" type="ORF">QFZ36_003597</name>
</gene>
<evidence type="ECO:0000313" key="6">
    <source>
        <dbReference type="Proteomes" id="UP001236806"/>
    </source>
</evidence>
<keyword evidence="3" id="KW-0804">Transcription</keyword>
<dbReference type="SMART" id="SM00354">
    <property type="entry name" value="HTH_LACI"/>
    <property type="match status" value="1"/>
</dbReference>
<dbReference type="Pfam" id="PF13377">
    <property type="entry name" value="Peripla_BP_3"/>
    <property type="match status" value="1"/>
</dbReference>
<dbReference type="InterPro" id="IPR010982">
    <property type="entry name" value="Lambda_DNA-bd_dom_sf"/>
</dbReference>
<dbReference type="PANTHER" id="PTHR30146:SF153">
    <property type="entry name" value="LACTOSE OPERON REPRESSOR"/>
    <property type="match status" value="1"/>
</dbReference>
<dbReference type="CDD" id="cd01392">
    <property type="entry name" value="HTH_LacI"/>
    <property type="match status" value="1"/>
</dbReference>
<evidence type="ECO:0000313" key="5">
    <source>
        <dbReference type="EMBL" id="MDQ0676036.1"/>
    </source>
</evidence>
<dbReference type="SUPFAM" id="SSF53822">
    <property type="entry name" value="Periplasmic binding protein-like I"/>
    <property type="match status" value="1"/>
</dbReference>
<dbReference type="GO" id="GO:0003677">
    <property type="term" value="F:DNA binding"/>
    <property type="evidence" value="ECO:0007669"/>
    <property type="project" value="UniProtKB-KW"/>
</dbReference>
<name>A0ABU0PQ26_9MICC</name>
<accession>A0ABU0PQ26</accession>
<dbReference type="Pfam" id="PF00356">
    <property type="entry name" value="LacI"/>
    <property type="match status" value="1"/>
</dbReference>
<keyword evidence="6" id="KW-1185">Reference proteome</keyword>
<dbReference type="InterPro" id="IPR046335">
    <property type="entry name" value="LacI/GalR-like_sensor"/>
</dbReference>
<reference evidence="5 6" key="1">
    <citation type="submission" date="2023-07" db="EMBL/GenBank/DDBJ databases">
        <title>Comparative genomics of wheat-associated soil bacteria to identify genetic determinants of phenazine resistance.</title>
        <authorList>
            <person name="Mouncey N."/>
        </authorList>
    </citation>
    <scope>NUCLEOTIDE SEQUENCE [LARGE SCALE GENOMIC DNA]</scope>
    <source>
        <strain evidence="5 6">W1I3</strain>
    </source>
</reference>
<dbReference type="Proteomes" id="UP001236806">
    <property type="component" value="Unassembled WGS sequence"/>
</dbReference>
<protein>
    <submittedName>
        <fullName evidence="5">DNA-binding LacI/PurR family transcriptional regulator</fullName>
    </submittedName>
</protein>
<dbReference type="InterPro" id="IPR028082">
    <property type="entry name" value="Peripla_BP_I"/>
</dbReference>
<proteinExistence type="predicted"/>
<dbReference type="RefSeq" id="WP_306638381.1">
    <property type="nucleotide sequence ID" value="NZ_JAUSXB010000001.1"/>
</dbReference>
<dbReference type="SUPFAM" id="SSF47413">
    <property type="entry name" value="lambda repressor-like DNA-binding domains"/>
    <property type="match status" value="1"/>
</dbReference>
<sequence length="346" mass="37061">METASRAPRPAAISMSDVARHAGVSLKTVSRVVNAEQYVSEAVRDTVQRAIAELGYRPNGAARALASKRTRRIGMIAASTSFSGPSAILDGVEKAVRRLGYSLAIVRTQPDEGYEIQHAIAQLIGQGVDGLILSEPVDTYDLGIHAPSGIPLLSIDYPDDKHSAEEIVVGPDEVDGARQAVNHLLDLGHRTVHHIGGDQAWAAARQRARGWREALEAAAAPVIKPVFGDWTARSGHAQMLQLLEAGKPTAVFVANDQMAIGAIHAVERSGRSVPGQISIVGFDDADESAFLHTPLTTIRADFLETARRGVQRLVQAIEGRDDEARHFTLPVQLVIRESAAPPPGHP</sequence>
<keyword evidence="1" id="KW-0805">Transcription regulation</keyword>
<feature type="domain" description="HTH lacI-type" evidence="4">
    <location>
        <begin position="13"/>
        <end position="67"/>
    </location>
</feature>
<evidence type="ECO:0000256" key="2">
    <source>
        <dbReference type="ARBA" id="ARBA00023125"/>
    </source>
</evidence>
<dbReference type="PROSITE" id="PS50932">
    <property type="entry name" value="HTH_LACI_2"/>
    <property type="match status" value="1"/>
</dbReference>
<dbReference type="PROSITE" id="PS00356">
    <property type="entry name" value="HTH_LACI_1"/>
    <property type="match status" value="1"/>
</dbReference>
<evidence type="ECO:0000256" key="1">
    <source>
        <dbReference type="ARBA" id="ARBA00023015"/>
    </source>
</evidence>
<evidence type="ECO:0000256" key="3">
    <source>
        <dbReference type="ARBA" id="ARBA00023163"/>
    </source>
</evidence>
<dbReference type="InterPro" id="IPR000843">
    <property type="entry name" value="HTH_LacI"/>
</dbReference>
<dbReference type="PANTHER" id="PTHR30146">
    <property type="entry name" value="LACI-RELATED TRANSCRIPTIONAL REPRESSOR"/>
    <property type="match status" value="1"/>
</dbReference>
<dbReference type="EMBL" id="JAUSXB010000001">
    <property type="protein sequence ID" value="MDQ0676036.1"/>
    <property type="molecule type" value="Genomic_DNA"/>
</dbReference>
<keyword evidence="2 5" id="KW-0238">DNA-binding</keyword>
<dbReference type="CDD" id="cd01574">
    <property type="entry name" value="PBP1_LacI"/>
    <property type="match status" value="1"/>
</dbReference>
<evidence type="ECO:0000259" key="4">
    <source>
        <dbReference type="PROSITE" id="PS50932"/>
    </source>
</evidence>
<organism evidence="5 6">
    <name type="scientific">Pseudarthrobacter siccitolerans</name>
    <dbReference type="NCBI Taxonomy" id="861266"/>
    <lineage>
        <taxon>Bacteria</taxon>
        <taxon>Bacillati</taxon>
        <taxon>Actinomycetota</taxon>
        <taxon>Actinomycetes</taxon>
        <taxon>Micrococcales</taxon>
        <taxon>Micrococcaceae</taxon>
        <taxon>Pseudarthrobacter</taxon>
    </lineage>
</organism>
<dbReference type="Gene3D" id="1.10.260.40">
    <property type="entry name" value="lambda repressor-like DNA-binding domains"/>
    <property type="match status" value="1"/>
</dbReference>
<dbReference type="Gene3D" id="3.40.50.2300">
    <property type="match status" value="2"/>
</dbReference>
<comment type="caution">
    <text evidence="5">The sequence shown here is derived from an EMBL/GenBank/DDBJ whole genome shotgun (WGS) entry which is preliminary data.</text>
</comment>